<gene>
    <name evidence="2" type="ORF">LCGC14_2076570</name>
</gene>
<evidence type="ECO:0000313" key="2">
    <source>
        <dbReference type="EMBL" id="KKL73273.1"/>
    </source>
</evidence>
<name>A0A0F9EGT3_9ZZZZ</name>
<comment type="caution">
    <text evidence="2">The sequence shown here is derived from an EMBL/GenBank/DDBJ whole genome shotgun (WGS) entry which is preliminary data.</text>
</comment>
<sequence>MTRTAVRNKLKREGAEGEDLEVMMKYAMTYVQTMKRQKIMEPDEVLDTEFAFKVDLDQDKAKKYLNAYLPMEVSIIGIMDLICIRRSKGEVWDHKLQSNHPPSSALDHPPISYPQMGIYAWASLYLGAFIQRSLLNVYGKRRATNSVQRYPIKITKVEAMQWEKWLYAVVADMLGNPSRVKSLGRKECDWCFLRYPCIKHQSRGEEAYKKALEQTMEKKPFDRKGMPRWKNRFPEHVIARLEEAK</sequence>
<dbReference type="InterPro" id="IPR038726">
    <property type="entry name" value="PDDEXK_AddAB-type"/>
</dbReference>
<feature type="domain" description="PD-(D/E)XK endonuclease-like" evidence="1">
    <location>
        <begin position="28"/>
        <end position="194"/>
    </location>
</feature>
<dbReference type="Pfam" id="PF12705">
    <property type="entry name" value="PDDEXK_1"/>
    <property type="match status" value="1"/>
</dbReference>
<reference evidence="2" key="1">
    <citation type="journal article" date="2015" name="Nature">
        <title>Complex archaea that bridge the gap between prokaryotes and eukaryotes.</title>
        <authorList>
            <person name="Spang A."/>
            <person name="Saw J.H."/>
            <person name="Jorgensen S.L."/>
            <person name="Zaremba-Niedzwiedzka K."/>
            <person name="Martijn J."/>
            <person name="Lind A.E."/>
            <person name="van Eijk R."/>
            <person name="Schleper C."/>
            <person name="Guy L."/>
            <person name="Ettema T.J."/>
        </authorList>
    </citation>
    <scope>NUCLEOTIDE SEQUENCE</scope>
</reference>
<evidence type="ECO:0000259" key="1">
    <source>
        <dbReference type="Pfam" id="PF12705"/>
    </source>
</evidence>
<dbReference type="EMBL" id="LAZR01025013">
    <property type="protein sequence ID" value="KKL73273.1"/>
    <property type="molecule type" value="Genomic_DNA"/>
</dbReference>
<protein>
    <recommendedName>
        <fullName evidence="1">PD-(D/E)XK endonuclease-like domain-containing protein</fullName>
    </recommendedName>
</protein>
<proteinExistence type="predicted"/>
<accession>A0A0F9EGT3</accession>
<dbReference type="AlphaFoldDB" id="A0A0F9EGT3"/>
<organism evidence="2">
    <name type="scientific">marine sediment metagenome</name>
    <dbReference type="NCBI Taxonomy" id="412755"/>
    <lineage>
        <taxon>unclassified sequences</taxon>
        <taxon>metagenomes</taxon>
        <taxon>ecological metagenomes</taxon>
    </lineage>
</organism>